<keyword evidence="9" id="KW-1185">Reference proteome</keyword>
<evidence type="ECO:0000256" key="2">
    <source>
        <dbReference type="ARBA" id="ARBA00007977"/>
    </source>
</evidence>
<feature type="transmembrane region" description="Helical" evidence="7">
    <location>
        <begin position="61"/>
        <end position="80"/>
    </location>
</feature>
<name>Q12SR3_SHEDO</name>
<feature type="transmembrane region" description="Helical" evidence="7">
    <location>
        <begin position="209"/>
        <end position="228"/>
    </location>
</feature>
<evidence type="ECO:0000313" key="9">
    <source>
        <dbReference type="Proteomes" id="UP000001982"/>
    </source>
</evidence>
<dbReference type="GO" id="GO:0005886">
    <property type="term" value="C:plasma membrane"/>
    <property type="evidence" value="ECO:0007669"/>
    <property type="project" value="UniProtKB-SubCell"/>
</dbReference>
<evidence type="ECO:0000256" key="1">
    <source>
        <dbReference type="ARBA" id="ARBA00004651"/>
    </source>
</evidence>
<dbReference type="KEGG" id="sdn:Sden_0216"/>
<sequence length="315" mass="33321">MNQFNPIKHNVSLPWVMFLLLASLCLTPLISSPIALVLGFSLASLNLVPAKVNLTLITKKLLAVSIVGLGFGINVTEAISASLGNLGLIVGSIFFTLGLSFYLTKALNLDRKTGHLIGAGTAICGGSAIAAVAPAINAKGEQIAVALACVFMLNSVALFIFPAIGHSLSLSQYEFGVWSAIAIHDTSSVVGAAAAFGDEALKTATTIKLARALWIIPIALFSALLFGGSKSKLNVPYFIVFYCVAIAIAHYFPSEHYQILFLISKQLLILCLFFIGASITLKKMQTAGPKPLLLGVLLWLAIGSLSLGYILLMRN</sequence>
<dbReference type="AlphaFoldDB" id="Q12SR3"/>
<dbReference type="Proteomes" id="UP000001982">
    <property type="component" value="Chromosome"/>
</dbReference>
<organism evidence="8 9">
    <name type="scientific">Shewanella denitrificans (strain OS217 / ATCC BAA-1090 / DSM 15013)</name>
    <dbReference type="NCBI Taxonomy" id="318161"/>
    <lineage>
        <taxon>Bacteria</taxon>
        <taxon>Pseudomonadati</taxon>
        <taxon>Pseudomonadota</taxon>
        <taxon>Gammaproteobacteria</taxon>
        <taxon>Alteromonadales</taxon>
        <taxon>Shewanellaceae</taxon>
        <taxon>Shewanella</taxon>
    </lineage>
</organism>
<feature type="transmembrane region" description="Helical" evidence="7">
    <location>
        <begin position="142"/>
        <end position="163"/>
    </location>
</feature>
<feature type="transmembrane region" description="Helical" evidence="7">
    <location>
        <begin position="116"/>
        <end position="136"/>
    </location>
</feature>
<comment type="subcellular location">
    <subcellularLocation>
        <location evidence="1">Cell membrane</location>
        <topology evidence="1">Multi-pass membrane protein</topology>
    </subcellularLocation>
</comment>
<dbReference type="eggNOG" id="COG2855">
    <property type="taxonomic scope" value="Bacteria"/>
</dbReference>
<reference evidence="8 9" key="1">
    <citation type="submission" date="2006-03" db="EMBL/GenBank/DDBJ databases">
        <title>Complete sequence of Shewanella denitrificans OS217.</title>
        <authorList>
            <consortium name="US DOE Joint Genome Institute"/>
            <person name="Copeland A."/>
            <person name="Lucas S."/>
            <person name="Lapidus A."/>
            <person name="Barry K."/>
            <person name="Detter J.C."/>
            <person name="Glavina del Rio T."/>
            <person name="Hammon N."/>
            <person name="Israni S."/>
            <person name="Dalin E."/>
            <person name="Tice H."/>
            <person name="Pitluck S."/>
            <person name="Brettin T."/>
            <person name="Bruce D."/>
            <person name="Han C."/>
            <person name="Tapia R."/>
            <person name="Gilna P."/>
            <person name="Kiss H."/>
            <person name="Schmutz J."/>
            <person name="Larimer F."/>
            <person name="Land M."/>
            <person name="Hauser L."/>
            <person name="Kyrpides N."/>
            <person name="Lykidis A."/>
            <person name="Richardson P."/>
        </authorList>
    </citation>
    <scope>NUCLEOTIDE SEQUENCE [LARGE SCALE GENOMIC DNA]</scope>
    <source>
        <strain evidence="9">OS217 / ATCC BAA-1090 / DSM 15013</strain>
    </source>
</reference>
<evidence type="ECO:0000256" key="6">
    <source>
        <dbReference type="ARBA" id="ARBA00023136"/>
    </source>
</evidence>
<dbReference type="Pfam" id="PF03601">
    <property type="entry name" value="Cons_hypoth698"/>
    <property type="match status" value="1"/>
</dbReference>
<feature type="transmembrane region" description="Helical" evidence="7">
    <location>
        <begin position="175"/>
        <end position="197"/>
    </location>
</feature>
<protein>
    <submittedName>
        <fullName evidence="8">Uncharacterized protein</fullName>
    </submittedName>
</protein>
<keyword evidence="5 7" id="KW-1133">Transmembrane helix</keyword>
<feature type="transmembrane region" description="Helical" evidence="7">
    <location>
        <begin position="292"/>
        <end position="312"/>
    </location>
</feature>
<accession>Q12SR3</accession>
<dbReference type="OrthoDB" id="5393513at2"/>
<evidence type="ECO:0000256" key="4">
    <source>
        <dbReference type="ARBA" id="ARBA00022692"/>
    </source>
</evidence>
<feature type="transmembrane region" description="Helical" evidence="7">
    <location>
        <begin position="259"/>
        <end position="280"/>
    </location>
</feature>
<dbReference type="EMBL" id="CP000302">
    <property type="protein sequence ID" value="ABE53513.1"/>
    <property type="molecule type" value="Genomic_DNA"/>
</dbReference>
<feature type="transmembrane region" description="Helical" evidence="7">
    <location>
        <begin position="235"/>
        <end position="253"/>
    </location>
</feature>
<evidence type="ECO:0000313" key="8">
    <source>
        <dbReference type="EMBL" id="ABE53513.1"/>
    </source>
</evidence>
<feature type="transmembrane region" description="Helical" evidence="7">
    <location>
        <begin position="86"/>
        <end position="104"/>
    </location>
</feature>
<keyword evidence="6 7" id="KW-0472">Membrane</keyword>
<keyword evidence="3" id="KW-1003">Cell membrane</keyword>
<dbReference type="PANTHER" id="PTHR30106:SF1">
    <property type="entry name" value="UPF0324 MEMBRANE PROTEIN FN0533"/>
    <property type="match status" value="1"/>
</dbReference>
<feature type="transmembrane region" description="Helical" evidence="7">
    <location>
        <begin position="15"/>
        <end position="40"/>
    </location>
</feature>
<comment type="similarity">
    <text evidence="2">Belongs to the UPF0324 family.</text>
</comment>
<evidence type="ECO:0000256" key="5">
    <source>
        <dbReference type="ARBA" id="ARBA00022989"/>
    </source>
</evidence>
<dbReference type="PANTHER" id="PTHR30106">
    <property type="entry name" value="INNER MEMBRANE PROTEIN YEIH-RELATED"/>
    <property type="match status" value="1"/>
</dbReference>
<gene>
    <name evidence="8" type="ordered locus">Sden_0216</name>
</gene>
<dbReference type="InterPro" id="IPR018383">
    <property type="entry name" value="UPF0324_pro"/>
</dbReference>
<dbReference type="HOGENOM" id="CLU_033541_2_0_6"/>
<keyword evidence="4 7" id="KW-0812">Transmembrane</keyword>
<evidence type="ECO:0000256" key="3">
    <source>
        <dbReference type="ARBA" id="ARBA00022475"/>
    </source>
</evidence>
<proteinExistence type="inferred from homology"/>
<dbReference type="RefSeq" id="WP_011494680.1">
    <property type="nucleotide sequence ID" value="NC_007954.1"/>
</dbReference>
<evidence type="ECO:0000256" key="7">
    <source>
        <dbReference type="SAM" id="Phobius"/>
    </source>
</evidence>